<protein>
    <submittedName>
        <fullName evidence="2">Uncharacterized protein</fullName>
    </submittedName>
</protein>
<comment type="caution">
    <text evidence="2">The sequence shown here is derived from an EMBL/GenBank/DDBJ whole genome shotgun (WGS) entry which is preliminary data.</text>
</comment>
<organism evidence="2 3">
    <name type="scientific">Inhella proteolytica</name>
    <dbReference type="NCBI Taxonomy" id="2795029"/>
    <lineage>
        <taxon>Bacteria</taxon>
        <taxon>Pseudomonadati</taxon>
        <taxon>Pseudomonadota</taxon>
        <taxon>Betaproteobacteria</taxon>
        <taxon>Burkholderiales</taxon>
        <taxon>Sphaerotilaceae</taxon>
        <taxon>Inhella</taxon>
    </lineage>
</organism>
<feature type="transmembrane region" description="Helical" evidence="1">
    <location>
        <begin position="254"/>
        <end position="275"/>
    </location>
</feature>
<evidence type="ECO:0000256" key="1">
    <source>
        <dbReference type="SAM" id="Phobius"/>
    </source>
</evidence>
<proteinExistence type="predicted"/>
<dbReference type="EMBL" id="JAEDAK010000006">
    <property type="protein sequence ID" value="MBH9577229.1"/>
    <property type="molecule type" value="Genomic_DNA"/>
</dbReference>
<feature type="transmembrane region" description="Helical" evidence="1">
    <location>
        <begin position="228"/>
        <end position="248"/>
    </location>
</feature>
<evidence type="ECO:0000313" key="3">
    <source>
        <dbReference type="Proteomes" id="UP000613266"/>
    </source>
</evidence>
<dbReference type="AlphaFoldDB" id="A0A931J478"/>
<keyword evidence="1" id="KW-0812">Transmembrane</keyword>
<keyword evidence="1" id="KW-1133">Transmembrane helix</keyword>
<evidence type="ECO:0000313" key="2">
    <source>
        <dbReference type="EMBL" id="MBH9577229.1"/>
    </source>
</evidence>
<keyword evidence="3" id="KW-1185">Reference proteome</keyword>
<dbReference type="RefSeq" id="WP_198111008.1">
    <property type="nucleotide sequence ID" value="NZ_JAEDAK010000006.1"/>
</dbReference>
<name>A0A931J478_9BURK</name>
<keyword evidence="1" id="KW-0472">Membrane</keyword>
<dbReference type="Proteomes" id="UP000613266">
    <property type="component" value="Unassembled WGS sequence"/>
</dbReference>
<reference evidence="2" key="1">
    <citation type="submission" date="2020-12" db="EMBL/GenBank/DDBJ databases">
        <title>The genome sequence of Inhella sp. 1Y17.</title>
        <authorList>
            <person name="Liu Y."/>
        </authorList>
    </citation>
    <scope>NUCLEOTIDE SEQUENCE</scope>
    <source>
        <strain evidence="2">1Y17</strain>
    </source>
</reference>
<accession>A0A931J478</accession>
<sequence length="286" mass="31216">MPHAQAAPLARSLRTLLVTLLLIGTGAAQALSCSALRRLTVLHCAGQHQACSTEFQVLEQADRGCRRLLTLLPVEPAQAAFTARFAARAGLQGEPGLYVLSISQGYWEPMEPTTQAFMEQLRVSLELQSSEVTPDALLDKLERVDGLDWRPVFRSAAPRLHRLNLEPTQQGLAALRQEIEDRARAARRAVWVEDGLSAAGALPALLLWVHGTAGFFRRLHREELHIGRTLLAQAAAAGLAWAILYAAPFSLAGVLMPLLLTGMVAALAPQLWALLRQRWRPAGPMV</sequence>
<gene>
    <name evidence="2" type="ORF">I7X39_09950</name>
</gene>